<sequence length="201" mass="23849">MGKVCDNIQQVRLLIYLSRVSQVSFFSLPQIIFYEERNFGGPHYECMSDYADLHSMFQRCRSIRVESGMFMIYDRAGYAGNQFFVRRGEYSDYLGSTGMNDCVRSCRVIPAHHGSFRMRLYEHFDMNGEMMELTDDCPNLMDRFRLSNFNSCNVMDGHWLLYEQPQYRGRHYYLRPGQYRSFGEWSGNNSRISSIRRLTEL</sequence>
<dbReference type="SMART" id="SM00247">
    <property type="entry name" value="XTALbg"/>
    <property type="match status" value="2"/>
</dbReference>
<accession>A0A8D3ARN2</accession>
<dbReference type="GO" id="GO:0005212">
    <property type="term" value="F:structural constituent of eye lens"/>
    <property type="evidence" value="ECO:0007669"/>
    <property type="project" value="UniProtKB-KW"/>
</dbReference>
<dbReference type="GO" id="GO:0002088">
    <property type="term" value="P:lens development in camera-type eye"/>
    <property type="evidence" value="ECO:0007669"/>
    <property type="project" value="TreeGrafter"/>
</dbReference>
<evidence type="ECO:0000313" key="6">
    <source>
        <dbReference type="Ensembl" id="ENSSMAP00000022424.1"/>
    </source>
</evidence>
<evidence type="ECO:0000313" key="7">
    <source>
        <dbReference type="Proteomes" id="UP000694558"/>
    </source>
</evidence>
<dbReference type="PANTHER" id="PTHR11818:SF129">
    <property type="entry name" value="CRYSTALLIN, GAMMA M6-RELATED"/>
    <property type="match status" value="1"/>
</dbReference>
<dbReference type="InterPro" id="IPR050252">
    <property type="entry name" value="Beta/Gamma-Crystallin"/>
</dbReference>
<dbReference type="PRINTS" id="PR01367">
    <property type="entry name" value="BGCRYSTALLIN"/>
</dbReference>
<dbReference type="GO" id="GO:0007601">
    <property type="term" value="P:visual perception"/>
    <property type="evidence" value="ECO:0007669"/>
    <property type="project" value="TreeGrafter"/>
</dbReference>
<dbReference type="InterPro" id="IPR001064">
    <property type="entry name" value="Beta/gamma_crystallin"/>
</dbReference>
<dbReference type="Ensembl" id="ENSSMAT00000022685.2">
    <property type="protein sequence ID" value="ENSSMAP00000022424.1"/>
    <property type="gene ID" value="ENSSMAG00000013719.2"/>
</dbReference>
<protein>
    <submittedName>
        <fullName evidence="6">Crystallin, gamma M7</fullName>
    </submittedName>
</protein>
<dbReference type="AlphaFoldDB" id="A0A8D3ARN2"/>
<evidence type="ECO:0000256" key="4">
    <source>
        <dbReference type="ARBA" id="ARBA00022737"/>
    </source>
</evidence>
<dbReference type="InterPro" id="IPR011024">
    <property type="entry name" value="G_crystallin-like"/>
</dbReference>
<name>A0A8D3ARN2_SCOMX</name>
<evidence type="ECO:0000256" key="2">
    <source>
        <dbReference type="ARBA" id="ARBA00009646"/>
    </source>
</evidence>
<dbReference type="FunFam" id="2.60.20.10:FF:000001">
    <property type="entry name" value="Crystallin gamma S"/>
    <property type="match status" value="1"/>
</dbReference>
<evidence type="ECO:0000259" key="5">
    <source>
        <dbReference type="PROSITE" id="PS50915"/>
    </source>
</evidence>
<dbReference type="SUPFAM" id="SSF49695">
    <property type="entry name" value="gamma-Crystallin-like"/>
    <property type="match status" value="1"/>
</dbReference>
<reference evidence="6" key="2">
    <citation type="submission" date="2025-08" db="UniProtKB">
        <authorList>
            <consortium name="Ensembl"/>
        </authorList>
    </citation>
    <scope>IDENTIFICATION</scope>
</reference>
<dbReference type="GeneTree" id="ENSGT00940000164501"/>
<dbReference type="Proteomes" id="UP000694558">
    <property type="component" value="Chromosome 14"/>
</dbReference>
<dbReference type="PANTHER" id="PTHR11818">
    <property type="entry name" value="BETA/GAMMA CRYSTALLIN"/>
    <property type="match status" value="1"/>
</dbReference>
<comment type="function">
    <text evidence="1">Crystallins are the dominant structural components of the vertebrate eye lens.</text>
</comment>
<keyword evidence="4" id="KW-0677">Repeat</keyword>
<evidence type="ECO:0000256" key="1">
    <source>
        <dbReference type="ARBA" id="ARBA00003689"/>
    </source>
</evidence>
<reference evidence="6" key="1">
    <citation type="submission" date="2023-05" db="EMBL/GenBank/DDBJ databases">
        <title>High-quality long-read genome of Scophthalmus maximus.</title>
        <authorList>
            <person name="Lien S."/>
            <person name="Martinez P."/>
        </authorList>
    </citation>
    <scope>NUCLEOTIDE SEQUENCE [LARGE SCALE GENOMIC DNA]</scope>
</reference>
<dbReference type="Gene3D" id="2.60.20.10">
    <property type="entry name" value="Crystallins"/>
    <property type="match status" value="2"/>
</dbReference>
<feature type="domain" description="Beta/gamma crystallin 'Greek key'" evidence="5">
    <location>
        <begin position="29"/>
        <end position="67"/>
    </location>
</feature>
<gene>
    <name evidence="6" type="primary">LOC118282562</name>
</gene>
<organism evidence="6 7">
    <name type="scientific">Scophthalmus maximus</name>
    <name type="common">Turbot</name>
    <name type="synonym">Psetta maxima</name>
    <dbReference type="NCBI Taxonomy" id="52904"/>
    <lineage>
        <taxon>Eukaryota</taxon>
        <taxon>Metazoa</taxon>
        <taxon>Chordata</taxon>
        <taxon>Craniata</taxon>
        <taxon>Vertebrata</taxon>
        <taxon>Euteleostomi</taxon>
        <taxon>Actinopterygii</taxon>
        <taxon>Neopterygii</taxon>
        <taxon>Teleostei</taxon>
        <taxon>Neoteleostei</taxon>
        <taxon>Acanthomorphata</taxon>
        <taxon>Carangaria</taxon>
        <taxon>Pleuronectiformes</taxon>
        <taxon>Pleuronectoidei</taxon>
        <taxon>Scophthalmidae</taxon>
        <taxon>Scophthalmus</taxon>
    </lineage>
</organism>
<feature type="domain" description="Beta/gamma crystallin 'Greek key'" evidence="5">
    <location>
        <begin position="157"/>
        <end position="199"/>
    </location>
</feature>
<dbReference type="PROSITE" id="PS50915">
    <property type="entry name" value="CRYSTALLIN_BETA_GAMMA"/>
    <property type="match status" value="3"/>
</dbReference>
<dbReference type="FunFam" id="2.60.20.10:FF:000003">
    <property type="entry name" value="Crystallin gamma S"/>
    <property type="match status" value="1"/>
</dbReference>
<feature type="domain" description="Beta/gamma crystallin 'Greek key'" evidence="5">
    <location>
        <begin position="68"/>
        <end position="110"/>
    </location>
</feature>
<evidence type="ECO:0000256" key="3">
    <source>
        <dbReference type="ARBA" id="ARBA00022613"/>
    </source>
</evidence>
<keyword evidence="3" id="KW-0273">Eye lens protein</keyword>
<comment type="similarity">
    <text evidence="2">Belongs to the beta/gamma-crystallin family.</text>
</comment>
<dbReference type="Pfam" id="PF00030">
    <property type="entry name" value="Crystall"/>
    <property type="match status" value="2"/>
</dbReference>
<proteinExistence type="inferred from homology"/>